<sequence length="118" mass="13056">MSDDTKYDKAYSASRVIGKQAADGTTRFRLTERKVDRDGDVVESGGGRLDNFKLNPVVLFSHGFSRAQQMLPIGRVLPESIKQTQRFIDGDVEFHEEGSDPFSAMIGEKVRGGFLNTG</sequence>
<dbReference type="AlphaFoldDB" id="A0A0F9JKJ8"/>
<proteinExistence type="predicted"/>
<organism evidence="1">
    <name type="scientific">marine sediment metagenome</name>
    <dbReference type="NCBI Taxonomy" id="412755"/>
    <lineage>
        <taxon>unclassified sequences</taxon>
        <taxon>metagenomes</taxon>
        <taxon>ecological metagenomes</taxon>
    </lineage>
</organism>
<feature type="non-terminal residue" evidence="1">
    <location>
        <position position="118"/>
    </location>
</feature>
<name>A0A0F9JKJ8_9ZZZZ</name>
<evidence type="ECO:0000313" key="1">
    <source>
        <dbReference type="EMBL" id="KKL99492.1"/>
    </source>
</evidence>
<accession>A0A0F9JKJ8</accession>
<dbReference type="EMBL" id="LAZR01017661">
    <property type="protein sequence ID" value="KKL99492.1"/>
    <property type="molecule type" value="Genomic_DNA"/>
</dbReference>
<reference evidence="1" key="1">
    <citation type="journal article" date="2015" name="Nature">
        <title>Complex archaea that bridge the gap between prokaryotes and eukaryotes.</title>
        <authorList>
            <person name="Spang A."/>
            <person name="Saw J.H."/>
            <person name="Jorgensen S.L."/>
            <person name="Zaremba-Niedzwiedzka K."/>
            <person name="Martijn J."/>
            <person name="Lind A.E."/>
            <person name="van Eijk R."/>
            <person name="Schleper C."/>
            <person name="Guy L."/>
            <person name="Ettema T.J."/>
        </authorList>
    </citation>
    <scope>NUCLEOTIDE SEQUENCE</scope>
</reference>
<comment type="caution">
    <text evidence="1">The sequence shown here is derived from an EMBL/GenBank/DDBJ whole genome shotgun (WGS) entry which is preliminary data.</text>
</comment>
<gene>
    <name evidence="1" type="ORF">LCGC14_1813900</name>
</gene>
<protein>
    <submittedName>
        <fullName evidence="1">Uncharacterized protein</fullName>
    </submittedName>
</protein>